<evidence type="ECO:0000256" key="5">
    <source>
        <dbReference type="ARBA" id="ARBA00023242"/>
    </source>
</evidence>
<dbReference type="GO" id="GO:0005634">
    <property type="term" value="C:nucleus"/>
    <property type="evidence" value="ECO:0007669"/>
    <property type="project" value="UniProtKB-SubCell"/>
</dbReference>
<dbReference type="GO" id="GO:0003714">
    <property type="term" value="F:transcription corepressor activity"/>
    <property type="evidence" value="ECO:0007669"/>
    <property type="project" value="TreeGrafter"/>
</dbReference>
<evidence type="ECO:0000259" key="6">
    <source>
        <dbReference type="PROSITE" id="PS51154"/>
    </source>
</evidence>
<comment type="caution">
    <text evidence="7">The sequence shown here is derived from an EMBL/GenBank/DDBJ whole genome shotgun (WGS) entry which is preliminary data.</text>
</comment>
<protein>
    <recommendedName>
        <fullName evidence="6">Macro domain-containing protein</fullName>
    </recommendedName>
</protein>
<comment type="subcellular location">
    <subcellularLocation>
        <location evidence="1">Nucleus</location>
    </subcellularLocation>
</comment>
<dbReference type="EMBL" id="KV582730">
    <property type="protein sequence ID" value="OPL33487.1"/>
    <property type="molecule type" value="Genomic_DNA"/>
</dbReference>
<dbReference type="Pfam" id="PF01661">
    <property type="entry name" value="Macro"/>
    <property type="match status" value="1"/>
</dbReference>
<proteinExistence type="predicted"/>
<dbReference type="AlphaFoldDB" id="A0A3L5TU55"/>
<organism evidence="7 8">
    <name type="scientific">Mytilus galloprovincialis</name>
    <name type="common">Mediterranean mussel</name>
    <dbReference type="NCBI Taxonomy" id="29158"/>
    <lineage>
        <taxon>Eukaryota</taxon>
        <taxon>Metazoa</taxon>
        <taxon>Spiralia</taxon>
        <taxon>Lophotrochozoa</taxon>
        <taxon>Mollusca</taxon>
        <taxon>Bivalvia</taxon>
        <taxon>Autobranchia</taxon>
        <taxon>Pteriomorphia</taxon>
        <taxon>Mytilida</taxon>
        <taxon>Mytiloidea</taxon>
        <taxon>Mytilidae</taxon>
        <taxon>Mytilinae</taxon>
        <taxon>Mytilus</taxon>
    </lineage>
</organism>
<dbReference type="SUPFAM" id="SSF52949">
    <property type="entry name" value="Macro domain-like"/>
    <property type="match status" value="1"/>
</dbReference>
<dbReference type="SMR" id="A0A3L5TU55"/>
<dbReference type="InterPro" id="IPR002589">
    <property type="entry name" value="Macro_dom"/>
</dbReference>
<dbReference type="GO" id="GO:0010629">
    <property type="term" value="P:negative regulation of gene expression"/>
    <property type="evidence" value="ECO:0007669"/>
    <property type="project" value="TreeGrafter"/>
</dbReference>
<feature type="domain" description="Macro" evidence="6">
    <location>
        <begin position="1"/>
        <end position="155"/>
    </location>
</feature>
<dbReference type="PANTHER" id="PTHR14453">
    <property type="entry name" value="PARP/ZINC FINGER CCCH TYPE DOMAIN CONTAINING PROTEIN"/>
    <property type="match status" value="1"/>
</dbReference>
<gene>
    <name evidence="7" type="ORF">AM593_03360</name>
</gene>
<accession>A0A3L5TU55</accession>
<evidence type="ECO:0000256" key="4">
    <source>
        <dbReference type="ARBA" id="ARBA00023027"/>
    </source>
</evidence>
<dbReference type="PROSITE" id="PS51154">
    <property type="entry name" value="MACRO"/>
    <property type="match status" value="1"/>
</dbReference>
<dbReference type="GO" id="GO:0016757">
    <property type="term" value="F:glycosyltransferase activity"/>
    <property type="evidence" value="ECO:0007669"/>
    <property type="project" value="UniProtKB-KW"/>
</dbReference>
<evidence type="ECO:0000313" key="7">
    <source>
        <dbReference type="EMBL" id="OPL33487.1"/>
    </source>
</evidence>
<name>A0A3L5TU55_MYTGA</name>
<keyword evidence="8" id="KW-1185">Reference proteome</keyword>
<dbReference type="GO" id="GO:0005737">
    <property type="term" value="C:cytoplasm"/>
    <property type="evidence" value="ECO:0007669"/>
    <property type="project" value="TreeGrafter"/>
</dbReference>
<keyword evidence="3" id="KW-0808">Transferase</keyword>
<evidence type="ECO:0000313" key="8">
    <source>
        <dbReference type="Proteomes" id="UP000266721"/>
    </source>
</evidence>
<dbReference type="Gene3D" id="3.40.220.10">
    <property type="entry name" value="Leucine Aminopeptidase, subunit E, domain 1"/>
    <property type="match status" value="1"/>
</dbReference>
<feature type="non-terminal residue" evidence="7">
    <location>
        <position position="155"/>
    </location>
</feature>
<dbReference type="InterPro" id="IPR043472">
    <property type="entry name" value="Macro_dom-like"/>
</dbReference>
<evidence type="ECO:0000256" key="1">
    <source>
        <dbReference type="ARBA" id="ARBA00004123"/>
    </source>
</evidence>
<keyword evidence="4" id="KW-0520">NAD</keyword>
<keyword evidence="5" id="KW-0539">Nucleus</keyword>
<feature type="non-terminal residue" evidence="7">
    <location>
        <position position="1"/>
    </location>
</feature>
<keyword evidence="2" id="KW-0328">Glycosyltransferase</keyword>
<dbReference type="PANTHER" id="PTHR14453:SF67">
    <property type="entry name" value="POLY [ADP-RIBOSE] POLYMERASE"/>
    <property type="match status" value="1"/>
</dbReference>
<reference evidence="7 8" key="1">
    <citation type="journal article" date="2016" name="PLoS ONE">
        <title>A First Insight into the Genome of the Filter-Feeder Mussel Mytilus galloprovincialis.</title>
        <authorList>
            <person name="Murgarella M."/>
            <person name="Puiu D."/>
            <person name="Novoa B."/>
            <person name="Figueras A."/>
            <person name="Posada D."/>
            <person name="Canchaya C."/>
        </authorList>
    </citation>
    <scope>NUCLEOTIDE SEQUENCE [LARGE SCALE GENOMIC DNA]</scope>
    <source>
        <tissue evidence="7">Muscle</tissue>
    </source>
</reference>
<evidence type="ECO:0000256" key="3">
    <source>
        <dbReference type="ARBA" id="ARBA00022679"/>
    </source>
</evidence>
<dbReference type="InterPro" id="IPR052056">
    <property type="entry name" value="Mono-ARTD/PARP"/>
</dbReference>
<evidence type="ECO:0000256" key="2">
    <source>
        <dbReference type="ARBA" id="ARBA00022676"/>
    </source>
</evidence>
<dbReference type="Proteomes" id="UP000266721">
    <property type="component" value="Unassembled WGS sequence"/>
</dbReference>
<sequence>MVITGSKDLKLKYRKLSRLVLDAAGPDIQTACDIEYPFGVNYREVALTRAYKLHCRLVFFGCLPDWKNTSDNPQQVLTDFITKCLDFANSQFMNHIAFPTLGTGALKYPHHVMAKTMKSCIENFNQKHMNYNTRFLQHVTIVIFDKSKDCRVMEN</sequence>